<name>A0A2U3LI13_9FIRM</name>
<proteinExistence type="predicted"/>
<sequence>MIGIHTGAEKKSVHISVRFEASIVGASQTIMIQNGNRF</sequence>
<evidence type="ECO:0000313" key="2">
    <source>
        <dbReference type="Proteomes" id="UP000238916"/>
    </source>
</evidence>
<reference evidence="2" key="1">
    <citation type="submission" date="2018-02" db="EMBL/GenBank/DDBJ databases">
        <authorList>
            <person name="Hausmann B."/>
        </authorList>
    </citation>
    <scope>NUCLEOTIDE SEQUENCE [LARGE SCALE GENOMIC DNA]</scope>
    <source>
        <strain evidence="2">Peat soil MAG SbF1</strain>
    </source>
</reference>
<dbReference type="AlphaFoldDB" id="A0A2U3LI13"/>
<accession>A0A2U3LI13</accession>
<gene>
    <name evidence="1" type="ORF">SBF1_5130010</name>
</gene>
<protein>
    <submittedName>
        <fullName evidence="1">Uncharacterized protein</fullName>
    </submittedName>
</protein>
<dbReference type="EMBL" id="OMOF01000461">
    <property type="protein sequence ID" value="SPF51543.1"/>
    <property type="molecule type" value="Genomic_DNA"/>
</dbReference>
<evidence type="ECO:0000313" key="1">
    <source>
        <dbReference type="EMBL" id="SPF51543.1"/>
    </source>
</evidence>
<dbReference type="Proteomes" id="UP000238916">
    <property type="component" value="Unassembled WGS sequence"/>
</dbReference>
<organism evidence="1 2">
    <name type="scientific">Candidatus Desulfosporosinus infrequens</name>
    <dbReference type="NCBI Taxonomy" id="2043169"/>
    <lineage>
        <taxon>Bacteria</taxon>
        <taxon>Bacillati</taxon>
        <taxon>Bacillota</taxon>
        <taxon>Clostridia</taxon>
        <taxon>Eubacteriales</taxon>
        <taxon>Desulfitobacteriaceae</taxon>
        <taxon>Desulfosporosinus</taxon>
    </lineage>
</organism>